<evidence type="ECO:0000256" key="5">
    <source>
        <dbReference type="ARBA" id="ARBA00022827"/>
    </source>
</evidence>
<keyword evidence="3" id="KW-0285">Flavoprotein</keyword>
<feature type="domain" description="Prenylcysteine lyase" evidence="10">
    <location>
        <begin position="523"/>
        <end position="661"/>
    </location>
</feature>
<comment type="caution">
    <text evidence="11">The sequence shown here is derived from an EMBL/GenBank/DDBJ whole genome shotgun (WGS) entry which is preliminary data.</text>
</comment>
<dbReference type="STRING" id="1157962.A0A250X1R3"/>
<evidence type="ECO:0000259" key="10">
    <source>
        <dbReference type="Pfam" id="PF07156"/>
    </source>
</evidence>
<evidence type="ECO:0000256" key="1">
    <source>
        <dbReference type="ARBA" id="ARBA00001974"/>
    </source>
</evidence>
<feature type="domain" description="Prenylcysteine lyase" evidence="10">
    <location>
        <begin position="151"/>
        <end position="362"/>
    </location>
</feature>
<evidence type="ECO:0000313" key="11">
    <source>
        <dbReference type="EMBL" id="GAX76995.1"/>
    </source>
</evidence>
<comment type="cofactor">
    <cofactor evidence="1">
        <name>FAD</name>
        <dbReference type="ChEBI" id="CHEBI:57692"/>
    </cofactor>
</comment>
<keyword evidence="4 9" id="KW-0732">Signal</keyword>
<protein>
    <recommendedName>
        <fullName evidence="10">Prenylcysteine lyase domain-containing protein</fullName>
    </recommendedName>
</protein>
<accession>A0A250X1R3</accession>
<dbReference type="OrthoDB" id="437369at2759"/>
<evidence type="ECO:0000313" key="12">
    <source>
        <dbReference type="Proteomes" id="UP000232323"/>
    </source>
</evidence>
<gene>
    <name evidence="11" type="ORF">CEUSTIGMA_g4442.t1</name>
</gene>
<evidence type="ECO:0000256" key="8">
    <source>
        <dbReference type="SAM" id="MobiDB-lite"/>
    </source>
</evidence>
<evidence type="ECO:0000256" key="2">
    <source>
        <dbReference type="ARBA" id="ARBA00009967"/>
    </source>
</evidence>
<evidence type="ECO:0000256" key="7">
    <source>
        <dbReference type="ARBA" id="ARBA00023180"/>
    </source>
</evidence>
<feature type="region of interest" description="Disordered" evidence="8">
    <location>
        <begin position="396"/>
        <end position="430"/>
    </location>
</feature>
<reference evidence="11 12" key="1">
    <citation type="submission" date="2017-08" db="EMBL/GenBank/DDBJ databases">
        <title>Acidophilic green algal genome provides insights into adaptation to an acidic environment.</title>
        <authorList>
            <person name="Hirooka S."/>
            <person name="Hirose Y."/>
            <person name="Kanesaki Y."/>
            <person name="Higuchi S."/>
            <person name="Fujiwara T."/>
            <person name="Onuma R."/>
            <person name="Era A."/>
            <person name="Ohbayashi R."/>
            <person name="Uzuka A."/>
            <person name="Nozaki H."/>
            <person name="Yoshikawa H."/>
            <person name="Miyagishima S.Y."/>
        </authorList>
    </citation>
    <scope>NUCLEOTIDE SEQUENCE [LARGE SCALE GENOMIC DNA]</scope>
    <source>
        <strain evidence="11 12">NIES-2499</strain>
    </source>
</reference>
<feature type="compositionally biased region" description="Basic and acidic residues" evidence="8">
    <location>
        <begin position="405"/>
        <end position="422"/>
    </location>
</feature>
<dbReference type="InterPro" id="IPR017046">
    <property type="entry name" value="Prenylcysteine_Oxase1"/>
</dbReference>
<dbReference type="SUPFAM" id="SSF51905">
    <property type="entry name" value="FAD/NAD(P)-binding domain"/>
    <property type="match status" value="1"/>
</dbReference>
<dbReference type="EMBL" id="BEGY01000021">
    <property type="protein sequence ID" value="GAX76995.1"/>
    <property type="molecule type" value="Genomic_DNA"/>
</dbReference>
<dbReference type="GO" id="GO:0001735">
    <property type="term" value="F:prenylcysteine oxidase activity"/>
    <property type="evidence" value="ECO:0007669"/>
    <property type="project" value="InterPro"/>
</dbReference>
<feature type="chain" id="PRO_5012852078" description="Prenylcysteine lyase domain-containing protein" evidence="9">
    <location>
        <begin position="24"/>
        <end position="687"/>
    </location>
</feature>
<dbReference type="PANTHER" id="PTHR15944:SF0">
    <property type="entry name" value="PRENYLCYSTEINE LYASE DOMAIN-CONTAINING PROTEIN"/>
    <property type="match status" value="1"/>
</dbReference>
<feature type="signal peptide" evidence="9">
    <location>
        <begin position="1"/>
        <end position="23"/>
    </location>
</feature>
<comment type="similarity">
    <text evidence="2">Belongs to the prenylcysteine oxidase family.</text>
</comment>
<keyword evidence="6" id="KW-0560">Oxidoreductase</keyword>
<dbReference type="Pfam" id="PF07156">
    <property type="entry name" value="Prenylcys_lyase"/>
    <property type="match status" value="2"/>
</dbReference>
<evidence type="ECO:0000256" key="3">
    <source>
        <dbReference type="ARBA" id="ARBA00022630"/>
    </source>
</evidence>
<dbReference type="PANTHER" id="PTHR15944">
    <property type="entry name" value="FARNESYLCYSTEINE LYASE"/>
    <property type="match status" value="1"/>
</dbReference>
<name>A0A250X1R3_9CHLO</name>
<organism evidence="11 12">
    <name type="scientific">Chlamydomonas eustigma</name>
    <dbReference type="NCBI Taxonomy" id="1157962"/>
    <lineage>
        <taxon>Eukaryota</taxon>
        <taxon>Viridiplantae</taxon>
        <taxon>Chlorophyta</taxon>
        <taxon>core chlorophytes</taxon>
        <taxon>Chlorophyceae</taxon>
        <taxon>CS clade</taxon>
        <taxon>Chlamydomonadales</taxon>
        <taxon>Chlamydomonadaceae</taxon>
        <taxon>Chlamydomonas</taxon>
    </lineage>
</organism>
<proteinExistence type="inferred from homology"/>
<dbReference type="InterPro" id="IPR010795">
    <property type="entry name" value="Prenylcys_lyase"/>
</dbReference>
<dbReference type="AlphaFoldDB" id="A0A250X1R3"/>
<dbReference type="GO" id="GO:0030328">
    <property type="term" value="P:prenylcysteine catabolic process"/>
    <property type="evidence" value="ECO:0007669"/>
    <property type="project" value="InterPro"/>
</dbReference>
<dbReference type="GO" id="GO:0030327">
    <property type="term" value="P:prenylated protein catabolic process"/>
    <property type="evidence" value="ECO:0007669"/>
    <property type="project" value="TreeGrafter"/>
</dbReference>
<keyword evidence="12" id="KW-1185">Reference proteome</keyword>
<dbReference type="InterPro" id="IPR036188">
    <property type="entry name" value="FAD/NAD-bd_sf"/>
</dbReference>
<evidence type="ECO:0000256" key="4">
    <source>
        <dbReference type="ARBA" id="ARBA00022729"/>
    </source>
</evidence>
<dbReference type="Gene3D" id="3.50.50.60">
    <property type="entry name" value="FAD/NAD(P)-binding domain"/>
    <property type="match status" value="1"/>
</dbReference>
<dbReference type="Proteomes" id="UP000232323">
    <property type="component" value="Unassembled WGS sequence"/>
</dbReference>
<keyword evidence="7" id="KW-0325">Glycoprotein</keyword>
<dbReference type="Pfam" id="PF13450">
    <property type="entry name" value="NAD_binding_8"/>
    <property type="match status" value="1"/>
</dbReference>
<evidence type="ECO:0000256" key="9">
    <source>
        <dbReference type="SAM" id="SignalP"/>
    </source>
</evidence>
<evidence type="ECO:0000256" key="6">
    <source>
        <dbReference type="ARBA" id="ARBA00023002"/>
    </source>
</evidence>
<keyword evidence="5" id="KW-0274">FAD</keyword>
<sequence length="687" mass="75764">MTGYSYVHSLILPALLLIPLALCFNDDNTLRGSRKAQQVSNHADYVPLLQKDLRVAVIGAGVGGAFAAFNIRKEMGNDTKLDVFESTYHVGGRAKTFIHDGKVLELGASIISDHNFYLAEAAQELNLDVAPPSEEGSGGFSIFDGTKIVHNQTSSWFSLARSLWKYGLSPFMYGRKTKQMFDGFKQIYDLQNQGRAFDSPESMLSALGIYNLTQVSCAEYTKEYLSSQWWSWGAVAFIRELVGAVNRCNYNQRNEGLNALAGLVSFLPESVGEVWAVASGNEGIPKGLLNRSKPFLRLGEAVTRIKVAPFQPEVPGSTSSLRHGFTLYTKVQTDATNDVREYGPYHAVILASPLEVADITFDVSSLDSNWHEQEPKISMSDEQLCADATSATQRDIYGDSSSSQHDADPQSRSTTDAHLDFRHPHHHHRPGLCSWVRCAPAVNGVDGDQLQNNLHGAHLSDYATALDGALTVTDPEPVSSRGMAADFLQLHGNVGKRGEGFEEAMQGLSKVQNPAHLKMEASKEIKRTYQRTVTAYIQGRLNATYFGAQRLQNDFILFTNDADTLISAISPRLELQGGDTVYKVFSSEPLDNLIIQTIFGEFSKVLAKEDWRAYPHFQPPEVFTPFKLIDGFCYVNTIENAASAMEMSAIGGRNCALMTSKYLGVHKGMMPVVTRCQYQQHRGALLA</sequence>